<keyword evidence="3" id="KW-1185">Reference proteome</keyword>
<reference evidence="2 3" key="1">
    <citation type="submission" date="2023-10" db="EMBL/GenBank/DDBJ databases">
        <title>Chromosome-scale genome assembly provides insights into flower coloration mechanisms of Canna indica.</title>
        <authorList>
            <person name="Li C."/>
        </authorList>
    </citation>
    <scope>NUCLEOTIDE SEQUENCE [LARGE SCALE GENOMIC DNA]</scope>
    <source>
        <tissue evidence="2">Flower</tissue>
    </source>
</reference>
<dbReference type="Proteomes" id="UP001327560">
    <property type="component" value="Chromosome 4"/>
</dbReference>
<gene>
    <name evidence="2" type="ORF">Cni_G13904</name>
</gene>
<sequence length="86" mass="9722">MEIKSGENKIALQFLLPILLLDFLLKLPPCRSRTTCKASLSPLQPSHYEAIDEGQRRAVDLGADDNDRFIFIIVVFYPDALGYPRS</sequence>
<feature type="signal peptide" evidence="1">
    <location>
        <begin position="1"/>
        <end position="32"/>
    </location>
</feature>
<name>A0AAQ3KAE4_9LILI</name>
<feature type="chain" id="PRO_5042939594" evidence="1">
    <location>
        <begin position="33"/>
        <end position="86"/>
    </location>
</feature>
<dbReference type="EMBL" id="CP136893">
    <property type="protein sequence ID" value="WOL05178.1"/>
    <property type="molecule type" value="Genomic_DNA"/>
</dbReference>
<protein>
    <submittedName>
        <fullName evidence="2">Uncharacterized protein</fullName>
    </submittedName>
</protein>
<evidence type="ECO:0000256" key="1">
    <source>
        <dbReference type="SAM" id="SignalP"/>
    </source>
</evidence>
<proteinExistence type="predicted"/>
<keyword evidence="1" id="KW-0732">Signal</keyword>
<evidence type="ECO:0000313" key="2">
    <source>
        <dbReference type="EMBL" id="WOL05178.1"/>
    </source>
</evidence>
<accession>A0AAQ3KAE4</accession>
<evidence type="ECO:0000313" key="3">
    <source>
        <dbReference type="Proteomes" id="UP001327560"/>
    </source>
</evidence>
<organism evidence="2 3">
    <name type="scientific">Canna indica</name>
    <name type="common">Indian-shot</name>
    <dbReference type="NCBI Taxonomy" id="4628"/>
    <lineage>
        <taxon>Eukaryota</taxon>
        <taxon>Viridiplantae</taxon>
        <taxon>Streptophyta</taxon>
        <taxon>Embryophyta</taxon>
        <taxon>Tracheophyta</taxon>
        <taxon>Spermatophyta</taxon>
        <taxon>Magnoliopsida</taxon>
        <taxon>Liliopsida</taxon>
        <taxon>Zingiberales</taxon>
        <taxon>Cannaceae</taxon>
        <taxon>Canna</taxon>
    </lineage>
</organism>
<dbReference type="AlphaFoldDB" id="A0AAQ3KAE4"/>